<dbReference type="InterPro" id="IPR050142">
    <property type="entry name" value="MADS-box/MEF2_TF"/>
</dbReference>
<dbReference type="SUPFAM" id="SSF55455">
    <property type="entry name" value="SRF-like"/>
    <property type="match status" value="1"/>
</dbReference>
<proteinExistence type="predicted"/>
<keyword evidence="8" id="KW-1185">Reference proteome</keyword>
<dbReference type="GO" id="GO:0046983">
    <property type="term" value="F:protein dimerization activity"/>
    <property type="evidence" value="ECO:0007669"/>
    <property type="project" value="InterPro"/>
</dbReference>
<evidence type="ECO:0000256" key="5">
    <source>
        <dbReference type="ARBA" id="ARBA00023242"/>
    </source>
</evidence>
<evidence type="ECO:0000313" key="7">
    <source>
        <dbReference type="EMBL" id="KTW29042.1"/>
    </source>
</evidence>
<dbReference type="InterPro" id="IPR002100">
    <property type="entry name" value="TF_MADSbox"/>
</dbReference>
<evidence type="ECO:0000256" key="1">
    <source>
        <dbReference type="ARBA" id="ARBA00004123"/>
    </source>
</evidence>
<dbReference type="Proteomes" id="UP000053447">
    <property type="component" value="Unassembled WGS sequence"/>
</dbReference>
<dbReference type="STRING" id="1408657.A0A0W4ZKY1"/>
<dbReference type="PRINTS" id="PR00404">
    <property type="entry name" value="MADSDOMAIN"/>
</dbReference>
<dbReference type="PANTHER" id="PTHR48019">
    <property type="entry name" value="SERUM RESPONSE FACTOR HOMOLOG"/>
    <property type="match status" value="1"/>
</dbReference>
<name>A0A0W4ZKY1_PNEJ7</name>
<dbReference type="OrthoDB" id="1898716at2759"/>
<sequence length="335" mass="38090">MGKKRIQIKKIENPHIQTTTFSRRRNGLLKKAYELSVLCGIDITVLIFDTKNKCHVYCSDTNEGAAQAMMQKYINKCFKTDTLKGQSSEKVNSKSHGWCDTQESVSVIDTYQVVSSATKENDSSQVYMPLEENVDDIDGPESLCIRSKRTYHVHVPSSSDTSNVQSFLTSYQNPANAYNKDSVVVNSNCLHPSVLSERTYPYLNSSSSLTRSISDFCLSTNSQGFYQNTVSFPQNNMVNDTNQIHKYASVQPHYDPYFYNNSCISEKCNDQTLKQLEIENCVDSDILSSVIEDYIPSDHIQEQYEKIPEDSSSLDNKIDYSPSKILLDFQNYLYL</sequence>
<evidence type="ECO:0000259" key="6">
    <source>
        <dbReference type="PROSITE" id="PS50066"/>
    </source>
</evidence>
<dbReference type="EMBL" id="LFWA01000010">
    <property type="protein sequence ID" value="KTW29042.1"/>
    <property type="molecule type" value="Genomic_DNA"/>
</dbReference>
<keyword evidence="4" id="KW-0804">Transcription</keyword>
<evidence type="ECO:0000256" key="2">
    <source>
        <dbReference type="ARBA" id="ARBA00023015"/>
    </source>
</evidence>
<dbReference type="GO" id="GO:0005634">
    <property type="term" value="C:nucleus"/>
    <property type="evidence" value="ECO:0007669"/>
    <property type="project" value="UniProtKB-SubCell"/>
</dbReference>
<keyword evidence="5" id="KW-0539">Nucleus</keyword>
<organism evidence="7 8">
    <name type="scientific">Pneumocystis jirovecii (strain RU7)</name>
    <name type="common">Human pneumocystis pneumonia agent</name>
    <dbReference type="NCBI Taxonomy" id="1408657"/>
    <lineage>
        <taxon>Eukaryota</taxon>
        <taxon>Fungi</taxon>
        <taxon>Dikarya</taxon>
        <taxon>Ascomycota</taxon>
        <taxon>Taphrinomycotina</taxon>
        <taxon>Pneumocystomycetes</taxon>
        <taxon>Pneumocystaceae</taxon>
        <taxon>Pneumocystis</taxon>
    </lineage>
</organism>
<evidence type="ECO:0000256" key="3">
    <source>
        <dbReference type="ARBA" id="ARBA00023125"/>
    </source>
</evidence>
<dbReference type="AlphaFoldDB" id="A0A0W4ZKY1"/>
<dbReference type="GO" id="GO:0003677">
    <property type="term" value="F:DNA binding"/>
    <property type="evidence" value="ECO:0007669"/>
    <property type="project" value="UniProtKB-KW"/>
</dbReference>
<dbReference type="Pfam" id="PF00319">
    <property type="entry name" value="SRF-TF"/>
    <property type="match status" value="1"/>
</dbReference>
<dbReference type="InterPro" id="IPR036879">
    <property type="entry name" value="TF_MADSbox_sf"/>
</dbReference>
<evidence type="ECO:0000313" key="8">
    <source>
        <dbReference type="Proteomes" id="UP000053447"/>
    </source>
</evidence>
<dbReference type="VEuPathDB" id="FungiDB:T551_02316"/>
<feature type="domain" description="MADS-box" evidence="6">
    <location>
        <begin position="1"/>
        <end position="61"/>
    </location>
</feature>
<comment type="subcellular location">
    <subcellularLocation>
        <location evidence="1">Nucleus</location>
    </subcellularLocation>
</comment>
<dbReference type="PROSITE" id="PS50066">
    <property type="entry name" value="MADS_BOX_2"/>
    <property type="match status" value="1"/>
</dbReference>
<gene>
    <name evidence="7" type="ORF">T551_02316</name>
</gene>
<evidence type="ECO:0000256" key="4">
    <source>
        <dbReference type="ARBA" id="ARBA00023163"/>
    </source>
</evidence>
<dbReference type="RefSeq" id="XP_018229151.1">
    <property type="nucleotide sequence ID" value="XM_018374579.1"/>
</dbReference>
<dbReference type="Gene3D" id="3.40.1810.10">
    <property type="entry name" value="Transcription factor, MADS-box"/>
    <property type="match status" value="1"/>
</dbReference>
<accession>A0A0W4ZKY1</accession>
<comment type="caution">
    <text evidence="7">The sequence shown here is derived from an EMBL/GenBank/DDBJ whole genome shotgun (WGS) entry which is preliminary data.</text>
</comment>
<dbReference type="CDD" id="cd00120">
    <property type="entry name" value="MADS"/>
    <property type="match status" value="1"/>
</dbReference>
<keyword evidence="3" id="KW-0238">DNA-binding</keyword>
<dbReference type="eggNOG" id="KOG0014">
    <property type="taxonomic scope" value="Eukaryota"/>
</dbReference>
<keyword evidence="2" id="KW-0805">Transcription regulation</keyword>
<dbReference type="GeneID" id="28940834"/>
<protein>
    <recommendedName>
        <fullName evidence="6">MADS-box domain-containing protein</fullName>
    </recommendedName>
</protein>
<dbReference type="SMART" id="SM00432">
    <property type="entry name" value="MADS"/>
    <property type="match status" value="1"/>
</dbReference>
<dbReference type="GO" id="GO:0045944">
    <property type="term" value="P:positive regulation of transcription by RNA polymerase II"/>
    <property type="evidence" value="ECO:0007669"/>
    <property type="project" value="UniProtKB-ARBA"/>
</dbReference>
<reference evidence="8" key="1">
    <citation type="journal article" date="2016" name="Nat. Commun.">
        <title>Genome analysis of three Pneumocystis species reveals adaptation mechanisms to life exclusively in mammalian hosts.</title>
        <authorList>
            <person name="Ma L."/>
            <person name="Chen Z."/>
            <person name="Huang D.W."/>
            <person name="Kutty G."/>
            <person name="Ishihara M."/>
            <person name="Wang H."/>
            <person name="Abouelleil A."/>
            <person name="Bishop L."/>
            <person name="Davey E."/>
            <person name="Deng R."/>
            <person name="Deng X."/>
            <person name="Fan L."/>
            <person name="Fantoni G."/>
            <person name="Fitzgerald M."/>
            <person name="Gogineni E."/>
            <person name="Goldberg J.M."/>
            <person name="Handley G."/>
            <person name="Hu X."/>
            <person name="Huber C."/>
            <person name="Jiao X."/>
            <person name="Jones K."/>
            <person name="Levin J.Z."/>
            <person name="Liu Y."/>
            <person name="Macdonald P."/>
            <person name="Melnikov A."/>
            <person name="Raley C."/>
            <person name="Sassi M."/>
            <person name="Sherman B.T."/>
            <person name="Song X."/>
            <person name="Sykes S."/>
            <person name="Tran B."/>
            <person name="Walsh L."/>
            <person name="Xia Y."/>
            <person name="Yang J."/>
            <person name="Young S."/>
            <person name="Zeng Q."/>
            <person name="Zheng X."/>
            <person name="Stephens R."/>
            <person name="Nusbaum C."/>
            <person name="Birren B.W."/>
            <person name="Azadi P."/>
            <person name="Lempicki R.A."/>
            <person name="Cuomo C.A."/>
            <person name="Kovacs J.A."/>
        </authorList>
    </citation>
    <scope>NUCLEOTIDE SEQUENCE [LARGE SCALE GENOMIC DNA]</scope>
    <source>
        <strain evidence="8">RU7</strain>
    </source>
</reference>